<dbReference type="SUPFAM" id="SSF57667">
    <property type="entry name" value="beta-beta-alpha zinc fingers"/>
    <property type="match status" value="1"/>
</dbReference>
<dbReference type="GO" id="GO:0000981">
    <property type="term" value="F:DNA-binding transcription factor activity, RNA polymerase II-specific"/>
    <property type="evidence" value="ECO:0007669"/>
    <property type="project" value="InterPro"/>
</dbReference>
<dbReference type="InterPro" id="IPR036236">
    <property type="entry name" value="Znf_C2H2_sf"/>
</dbReference>
<evidence type="ECO:0000256" key="4">
    <source>
        <dbReference type="ARBA" id="ARBA00022771"/>
    </source>
</evidence>
<dbReference type="Pfam" id="PF13912">
    <property type="entry name" value="zf-C2H2_6"/>
    <property type="match status" value="1"/>
</dbReference>
<dbReference type="GO" id="GO:0000978">
    <property type="term" value="F:RNA polymerase II cis-regulatory region sequence-specific DNA binding"/>
    <property type="evidence" value="ECO:0007669"/>
    <property type="project" value="InterPro"/>
</dbReference>
<feature type="region of interest" description="Disordered" evidence="8">
    <location>
        <begin position="531"/>
        <end position="570"/>
    </location>
</feature>
<feature type="region of interest" description="Disordered" evidence="8">
    <location>
        <begin position="1"/>
        <end position="60"/>
    </location>
</feature>
<dbReference type="STRING" id="52247.A0A4T0X727"/>
<dbReference type="SMART" id="SM00355">
    <property type="entry name" value="ZnF_C2H2"/>
    <property type="match status" value="2"/>
</dbReference>
<dbReference type="PANTHER" id="PTHR40626">
    <property type="entry name" value="MIP31509P"/>
    <property type="match status" value="1"/>
</dbReference>
<evidence type="ECO:0000256" key="1">
    <source>
        <dbReference type="ARBA" id="ARBA00004123"/>
    </source>
</evidence>
<keyword evidence="3" id="KW-0677">Repeat</keyword>
<evidence type="ECO:0000256" key="2">
    <source>
        <dbReference type="ARBA" id="ARBA00022723"/>
    </source>
</evidence>
<keyword evidence="6" id="KW-0539">Nucleus</keyword>
<comment type="subcellular location">
    <subcellularLocation>
        <location evidence="1">Nucleus</location>
    </subcellularLocation>
</comment>
<dbReference type="GO" id="GO:0005634">
    <property type="term" value="C:nucleus"/>
    <property type="evidence" value="ECO:0007669"/>
    <property type="project" value="UniProtKB-SubCell"/>
</dbReference>
<dbReference type="Proteomes" id="UP000307173">
    <property type="component" value="Unassembled WGS sequence"/>
</dbReference>
<dbReference type="PROSITE" id="PS00028">
    <property type="entry name" value="ZINC_FINGER_C2H2_1"/>
    <property type="match status" value="1"/>
</dbReference>
<keyword evidence="11" id="KW-1185">Reference proteome</keyword>
<proteinExistence type="predicted"/>
<dbReference type="EMBL" id="SELW01000040">
    <property type="protein sequence ID" value="TID31185.1"/>
    <property type="molecule type" value="Genomic_DNA"/>
</dbReference>
<evidence type="ECO:0000259" key="9">
    <source>
        <dbReference type="PROSITE" id="PS50157"/>
    </source>
</evidence>
<feature type="domain" description="C2H2-type" evidence="9">
    <location>
        <begin position="75"/>
        <end position="105"/>
    </location>
</feature>
<comment type="caution">
    <text evidence="10">The sequence shown here is derived from an EMBL/GenBank/DDBJ whole genome shotgun (WGS) entry which is preliminary data.</text>
</comment>
<dbReference type="InterPro" id="IPR013087">
    <property type="entry name" value="Znf_C2H2_type"/>
</dbReference>
<feature type="compositionally biased region" description="Basic and acidic residues" evidence="8">
    <location>
        <begin position="1"/>
        <end position="13"/>
    </location>
</feature>
<feature type="compositionally biased region" description="Polar residues" evidence="8">
    <location>
        <begin position="454"/>
        <end position="486"/>
    </location>
</feature>
<feature type="region of interest" description="Disordered" evidence="8">
    <location>
        <begin position="224"/>
        <end position="243"/>
    </location>
</feature>
<dbReference type="GO" id="GO:0008270">
    <property type="term" value="F:zinc ion binding"/>
    <property type="evidence" value="ECO:0007669"/>
    <property type="project" value="UniProtKB-KW"/>
</dbReference>
<dbReference type="InterPro" id="IPR051059">
    <property type="entry name" value="VerF-like"/>
</dbReference>
<keyword evidence="5" id="KW-0862">Zinc</keyword>
<evidence type="ECO:0000256" key="8">
    <source>
        <dbReference type="SAM" id="MobiDB-lite"/>
    </source>
</evidence>
<dbReference type="OrthoDB" id="10018191at2759"/>
<dbReference type="PANTHER" id="PTHR40626:SF32">
    <property type="entry name" value="ZINC FINGER PROTEIN RST2"/>
    <property type="match status" value="1"/>
</dbReference>
<dbReference type="Pfam" id="PF00096">
    <property type="entry name" value="zf-C2H2"/>
    <property type="match status" value="1"/>
</dbReference>
<feature type="domain" description="C2H2-type" evidence="9">
    <location>
        <begin position="106"/>
        <end position="129"/>
    </location>
</feature>
<feature type="compositionally biased region" description="Low complexity" evidence="8">
    <location>
        <begin position="487"/>
        <end position="498"/>
    </location>
</feature>
<evidence type="ECO:0000313" key="10">
    <source>
        <dbReference type="EMBL" id="TID31185.1"/>
    </source>
</evidence>
<protein>
    <recommendedName>
        <fullName evidence="9">C2H2-type domain-containing protein</fullName>
    </recommendedName>
</protein>
<dbReference type="FunFam" id="3.30.160.60:FF:002343">
    <property type="entry name" value="Zinc finger protein 33A"/>
    <property type="match status" value="1"/>
</dbReference>
<feature type="region of interest" description="Disordered" evidence="8">
    <location>
        <begin position="454"/>
        <end position="504"/>
    </location>
</feature>
<evidence type="ECO:0000313" key="11">
    <source>
        <dbReference type="Proteomes" id="UP000307173"/>
    </source>
</evidence>
<name>A0A4T0X727_9ASCO</name>
<dbReference type="PROSITE" id="PS50157">
    <property type="entry name" value="ZINC_FINGER_C2H2_2"/>
    <property type="match status" value="2"/>
</dbReference>
<keyword evidence="4 7" id="KW-0863">Zinc-finger</keyword>
<organism evidence="10 11">
    <name type="scientific">Pichia inconspicua</name>
    <dbReference type="NCBI Taxonomy" id="52247"/>
    <lineage>
        <taxon>Eukaryota</taxon>
        <taxon>Fungi</taxon>
        <taxon>Dikarya</taxon>
        <taxon>Ascomycota</taxon>
        <taxon>Saccharomycotina</taxon>
        <taxon>Pichiomycetes</taxon>
        <taxon>Pichiales</taxon>
        <taxon>Pichiaceae</taxon>
        <taxon>Pichia</taxon>
    </lineage>
</organism>
<gene>
    <name evidence="10" type="ORF">CANINC_000232</name>
</gene>
<evidence type="ECO:0000256" key="3">
    <source>
        <dbReference type="ARBA" id="ARBA00022737"/>
    </source>
</evidence>
<feature type="compositionally biased region" description="Basic and acidic residues" evidence="8">
    <location>
        <begin position="32"/>
        <end position="56"/>
    </location>
</feature>
<dbReference type="GO" id="GO:0000785">
    <property type="term" value="C:chromatin"/>
    <property type="evidence" value="ECO:0007669"/>
    <property type="project" value="TreeGrafter"/>
</dbReference>
<feature type="compositionally biased region" description="Low complexity" evidence="8">
    <location>
        <begin position="545"/>
        <end position="570"/>
    </location>
</feature>
<evidence type="ECO:0000256" key="5">
    <source>
        <dbReference type="ARBA" id="ARBA00022833"/>
    </source>
</evidence>
<dbReference type="AlphaFoldDB" id="A0A4T0X727"/>
<accession>A0A4T0X727</accession>
<dbReference type="Gene3D" id="3.30.160.60">
    <property type="entry name" value="Classic Zinc Finger"/>
    <property type="match status" value="2"/>
</dbReference>
<reference evidence="10 11" key="1">
    <citation type="journal article" date="2019" name="Front. Genet.">
        <title>Whole-Genome Sequencing of the Opportunistic Yeast Pathogen Candida inconspicua Uncovers Its Hybrid Origin.</title>
        <authorList>
            <person name="Mixao V."/>
            <person name="Hansen A.P."/>
            <person name="Saus E."/>
            <person name="Boekhout T."/>
            <person name="Lass-Florl C."/>
            <person name="Gabaldon T."/>
        </authorList>
    </citation>
    <scope>NUCLEOTIDE SEQUENCE [LARGE SCALE GENOMIC DNA]</scope>
    <source>
        <strain evidence="10 11">CBS 180</strain>
    </source>
</reference>
<keyword evidence="2" id="KW-0479">Metal-binding</keyword>
<sequence>MEKLTEKSKRGLDDNNEPVSKRKNSSTSSTSDSRRSRSRCTDECEPNEGKSEVKEENLDEEISEKKKENFKGKLFQCTGYHGCSMVFTRSEHLARHIRKHTGERPFECGTCKKRFSRLDNLRQHKQTVHLYDFDKNIKVNKKTTKKLRKGNEPVTPSVITEFNTLSSPPNSVSPQLKRVDNKLPPPPPRQPIFLQKHESFSDTRNSYNKPVPLVLENTSNTNDGLRIITPTTGTGSIMETNSPNSRLNQLKMQTRSGSTVSPSMPSFNGINSPGINLVGPMSMGSVPENLSPYGLMFGSNSTTVTPTNASFDFQRQSTYTPSVYYQRNNRSVQYQMNNTPNKALHQLRRESFNQRSTETGEEEENNQNYSNQYITYVPFGQMNMVSPINQYTPVGQPSVSPLLNQMGQLNSIYNPLLGHINQLGPMNQIYNQYSSTPVSYVPYVSQFPQPSSGLNFSQNLSQPPSATSKSFPISTSNTENKTSSIPSLTSTGQSTLSSTDKHDSKYETVQLPPLPQNLATEDPKLQIAGTNVIESGSKEGEVGINKNKTSSESTTSNSSNNGDNSSYGNNCKKRILLESILNG</sequence>
<evidence type="ECO:0000256" key="6">
    <source>
        <dbReference type="ARBA" id="ARBA00023242"/>
    </source>
</evidence>
<evidence type="ECO:0000256" key="7">
    <source>
        <dbReference type="PROSITE-ProRule" id="PRU00042"/>
    </source>
</evidence>